<dbReference type="PANTHER" id="PTHR34227:SF12">
    <property type="entry name" value="CHAPERONE PROTEIN YCDY"/>
    <property type="match status" value="1"/>
</dbReference>
<dbReference type="SUPFAM" id="SSF89155">
    <property type="entry name" value="TorD-like"/>
    <property type="match status" value="1"/>
</dbReference>
<keyword evidence="3" id="KW-1185">Reference proteome</keyword>
<dbReference type="Proteomes" id="UP000246744">
    <property type="component" value="Unassembled WGS sequence"/>
</dbReference>
<dbReference type="AlphaFoldDB" id="A0A317Q1G9"/>
<dbReference type="PIRSF" id="PIRSF004690">
    <property type="entry name" value="DmsD"/>
    <property type="match status" value="1"/>
</dbReference>
<dbReference type="InterPro" id="IPR050289">
    <property type="entry name" value="TorD/DmsD_chaperones"/>
</dbReference>
<dbReference type="InterPro" id="IPR020945">
    <property type="entry name" value="DMSO/NO3_reduct_chaperone"/>
</dbReference>
<dbReference type="InterPro" id="IPR026269">
    <property type="entry name" value="DmsD-type"/>
</dbReference>
<proteinExistence type="predicted"/>
<organism evidence="2 3">
    <name type="scientific">Mangrovibacter plantisponsor</name>
    <dbReference type="NCBI Taxonomy" id="451513"/>
    <lineage>
        <taxon>Bacteria</taxon>
        <taxon>Pseudomonadati</taxon>
        <taxon>Pseudomonadota</taxon>
        <taxon>Gammaproteobacteria</taxon>
        <taxon>Enterobacterales</taxon>
        <taxon>Enterobacteriaceae</taxon>
        <taxon>Mangrovibacter</taxon>
    </lineage>
</organism>
<dbReference type="EMBL" id="QGTS01000004">
    <property type="protein sequence ID" value="PWW10018.1"/>
    <property type="molecule type" value="Genomic_DNA"/>
</dbReference>
<evidence type="ECO:0000313" key="3">
    <source>
        <dbReference type="Proteomes" id="UP000246744"/>
    </source>
</evidence>
<dbReference type="Pfam" id="PF02613">
    <property type="entry name" value="Nitrate_red_del"/>
    <property type="match status" value="1"/>
</dbReference>
<protein>
    <submittedName>
        <fullName evidence="2">TorA maturation chaperone TorD</fullName>
    </submittedName>
</protein>
<comment type="caution">
    <text evidence="2">The sequence shown here is derived from an EMBL/GenBank/DDBJ whole genome shotgun (WGS) entry which is preliminary data.</text>
</comment>
<gene>
    <name evidence="2" type="ORF">DES37_104113</name>
</gene>
<dbReference type="Gene3D" id="1.10.3480.10">
    <property type="entry name" value="TorD-like"/>
    <property type="match status" value="1"/>
</dbReference>
<dbReference type="InterPro" id="IPR036411">
    <property type="entry name" value="TorD-like_sf"/>
</dbReference>
<evidence type="ECO:0000313" key="2">
    <source>
        <dbReference type="EMBL" id="PWW10018.1"/>
    </source>
</evidence>
<dbReference type="PANTHER" id="PTHR34227">
    <property type="entry name" value="CHAPERONE PROTEIN YCDY"/>
    <property type="match status" value="1"/>
</dbReference>
<reference evidence="2 3" key="1">
    <citation type="submission" date="2018-05" db="EMBL/GenBank/DDBJ databases">
        <title>Genomic Encyclopedia of Type Strains, Phase IV (KMG-IV): sequencing the most valuable type-strain genomes for metagenomic binning, comparative biology and taxonomic classification.</title>
        <authorList>
            <person name="Goeker M."/>
        </authorList>
    </citation>
    <scope>NUCLEOTIDE SEQUENCE [LARGE SCALE GENOMIC DNA]</scope>
    <source>
        <strain evidence="2 3">DSM 19579</strain>
    </source>
</reference>
<name>A0A317Q1G9_9ENTR</name>
<accession>A0A317Q1G9</accession>
<evidence type="ECO:0000256" key="1">
    <source>
        <dbReference type="ARBA" id="ARBA00023186"/>
    </source>
</evidence>
<sequence length="189" mass="21331">MIMNEFSILCRILGSLFYRQPQDPLLVPLYTAIQEGKLAQSWPLEQEALLARLQEHTDMAAVSEDYHSLFVGDECSVSPLRSAWVEGSNEAEIREFLSSRGMPLSDSPADNFGGILLAASWLEDQAQEDESLALQTLFDSFLLPWCGTFLGKVEAHATTVFWRTLAQVTREAIQAMWDELQEEDEQSQQ</sequence>
<keyword evidence="1" id="KW-0143">Chaperone</keyword>